<dbReference type="Proteomes" id="UP000610846">
    <property type="component" value="Unassembled WGS sequence"/>
</dbReference>
<reference evidence="7" key="2">
    <citation type="submission" date="2020-09" db="EMBL/GenBank/DDBJ databases">
        <authorList>
            <person name="Yu Y."/>
        </authorList>
    </citation>
    <scope>NUCLEOTIDE SEQUENCE</scope>
    <source>
        <strain evidence="7">KCTC 49039</strain>
    </source>
</reference>
<dbReference type="AlphaFoldDB" id="A0A927PFH6"/>
<dbReference type="PANTHER" id="PTHR47359">
    <property type="entry name" value="PEPTIDOGLYCAN DL-ENDOPEPTIDASE CWLO"/>
    <property type="match status" value="1"/>
</dbReference>
<dbReference type="PANTHER" id="PTHR47359:SF3">
    <property type="entry name" value="NLP_P60 DOMAIN-CONTAINING PROTEIN-RELATED"/>
    <property type="match status" value="1"/>
</dbReference>
<evidence type="ECO:0000256" key="2">
    <source>
        <dbReference type="ARBA" id="ARBA00022670"/>
    </source>
</evidence>
<reference evidence="7" key="1">
    <citation type="journal article" date="2018" name="Curr. Microbiol.">
        <title>Cellulosimicrobium arenosum sp. nov., Isolated from Marine Sediment Sand.</title>
        <authorList>
            <person name="Oh M."/>
            <person name="Kim J.H."/>
            <person name="Yoon J.H."/>
            <person name="Schumann P."/>
            <person name="Kim W."/>
        </authorList>
    </citation>
    <scope>NUCLEOTIDE SEQUENCE</scope>
    <source>
        <strain evidence="7">KCTC 49039</strain>
    </source>
</reference>
<keyword evidence="2" id="KW-0645">Protease</keyword>
<dbReference type="Gene3D" id="3.90.1720.10">
    <property type="entry name" value="endopeptidase domain like (from Nostoc punctiforme)"/>
    <property type="match status" value="1"/>
</dbReference>
<evidence type="ECO:0000313" key="7">
    <source>
        <dbReference type="EMBL" id="MBD8080191.1"/>
    </source>
</evidence>
<comment type="similarity">
    <text evidence="1">Belongs to the peptidase C40 family.</text>
</comment>
<organism evidence="7 8">
    <name type="scientific">Cellulosimicrobium arenosum</name>
    <dbReference type="NCBI Taxonomy" id="2708133"/>
    <lineage>
        <taxon>Bacteria</taxon>
        <taxon>Bacillati</taxon>
        <taxon>Actinomycetota</taxon>
        <taxon>Actinomycetes</taxon>
        <taxon>Micrococcales</taxon>
        <taxon>Promicromonosporaceae</taxon>
        <taxon>Cellulosimicrobium</taxon>
    </lineage>
</organism>
<evidence type="ECO:0000256" key="3">
    <source>
        <dbReference type="ARBA" id="ARBA00022801"/>
    </source>
</evidence>
<dbReference type="SUPFAM" id="SSF54001">
    <property type="entry name" value="Cysteine proteinases"/>
    <property type="match status" value="1"/>
</dbReference>
<keyword evidence="3" id="KW-0378">Hydrolase</keyword>
<keyword evidence="8" id="KW-1185">Reference proteome</keyword>
<evidence type="ECO:0000256" key="4">
    <source>
        <dbReference type="ARBA" id="ARBA00022807"/>
    </source>
</evidence>
<comment type="caution">
    <text evidence="7">The sequence shown here is derived from an EMBL/GenBank/DDBJ whole genome shotgun (WGS) entry which is preliminary data.</text>
</comment>
<feature type="domain" description="NlpC/P60" evidence="6">
    <location>
        <begin position="152"/>
        <end position="270"/>
    </location>
</feature>
<dbReference type="GO" id="GO:0008234">
    <property type="term" value="F:cysteine-type peptidase activity"/>
    <property type="evidence" value="ECO:0007669"/>
    <property type="project" value="UniProtKB-KW"/>
</dbReference>
<proteinExistence type="inferred from homology"/>
<feature type="chain" id="PRO_5037748251" evidence="5">
    <location>
        <begin position="46"/>
        <end position="270"/>
    </location>
</feature>
<dbReference type="Pfam" id="PF00877">
    <property type="entry name" value="NLPC_P60"/>
    <property type="match status" value="1"/>
</dbReference>
<protein>
    <submittedName>
        <fullName evidence="7">C40 family peptidase</fullName>
    </submittedName>
</protein>
<dbReference type="InterPro" id="IPR051794">
    <property type="entry name" value="PG_Endopeptidase_C40"/>
</dbReference>
<sequence>MTTTRTQGEARLRTPRTGLRLALTAALASSLVLGTAVATVTPATAATPTALASAASKKPAIEVKASAKSQTRGKNGIWVSAWNTLDGRRATTGTVYVKVDKWLVAKKSVTNGRIATHLSSDLRAGKRTVKVTFIPWGVSSKRATKTFDLTVKNAGSPVVTEAKKHIGTPYRSGGTSPSGFDCSGFTSYVYKKSGVKKLPRTSSAQRNVGKRISKSSAKPGDLIWSPGHVAIYLGGNKQIDAPRPGKSVQVRQIWQSNPTFIRVSNKAVGA</sequence>
<accession>A0A927PFH6</accession>
<keyword evidence="4" id="KW-0788">Thiol protease</keyword>
<dbReference type="InterPro" id="IPR000064">
    <property type="entry name" value="NLP_P60_dom"/>
</dbReference>
<evidence type="ECO:0000259" key="6">
    <source>
        <dbReference type="PROSITE" id="PS51935"/>
    </source>
</evidence>
<dbReference type="EMBL" id="JACYHB010000013">
    <property type="protein sequence ID" value="MBD8080191.1"/>
    <property type="molecule type" value="Genomic_DNA"/>
</dbReference>
<dbReference type="PROSITE" id="PS51935">
    <property type="entry name" value="NLPC_P60"/>
    <property type="match status" value="1"/>
</dbReference>
<evidence type="ECO:0000256" key="1">
    <source>
        <dbReference type="ARBA" id="ARBA00007074"/>
    </source>
</evidence>
<gene>
    <name evidence="7" type="ORF">IF651_14120</name>
</gene>
<dbReference type="GO" id="GO:0006508">
    <property type="term" value="P:proteolysis"/>
    <property type="evidence" value="ECO:0007669"/>
    <property type="project" value="UniProtKB-KW"/>
</dbReference>
<evidence type="ECO:0000256" key="5">
    <source>
        <dbReference type="SAM" id="SignalP"/>
    </source>
</evidence>
<name>A0A927PFH6_9MICO</name>
<feature type="signal peptide" evidence="5">
    <location>
        <begin position="1"/>
        <end position="45"/>
    </location>
</feature>
<evidence type="ECO:0000313" key="8">
    <source>
        <dbReference type="Proteomes" id="UP000610846"/>
    </source>
</evidence>
<dbReference type="RefSeq" id="WP_191829779.1">
    <property type="nucleotide sequence ID" value="NZ_JACYHB010000013.1"/>
</dbReference>
<keyword evidence="5" id="KW-0732">Signal</keyword>
<dbReference type="InterPro" id="IPR038765">
    <property type="entry name" value="Papain-like_cys_pep_sf"/>
</dbReference>